<dbReference type="Proteomes" id="UP000676194">
    <property type="component" value="Chromosome"/>
</dbReference>
<dbReference type="PROSITE" id="PS51118">
    <property type="entry name" value="HTH_HXLR"/>
    <property type="match status" value="1"/>
</dbReference>
<keyword evidence="2" id="KW-0238">DNA-binding</keyword>
<name>A0A8E6EUZ0_9BACT</name>
<evidence type="ECO:0000256" key="1">
    <source>
        <dbReference type="ARBA" id="ARBA00023015"/>
    </source>
</evidence>
<dbReference type="GO" id="GO:0003677">
    <property type="term" value="F:DNA binding"/>
    <property type="evidence" value="ECO:0007669"/>
    <property type="project" value="UniProtKB-KW"/>
</dbReference>
<protein>
    <submittedName>
        <fullName evidence="5">Helix-turn-helix transcriptional regulator</fullName>
    </submittedName>
</protein>
<dbReference type="InterPro" id="IPR036390">
    <property type="entry name" value="WH_DNA-bd_sf"/>
</dbReference>
<dbReference type="InterPro" id="IPR036388">
    <property type="entry name" value="WH-like_DNA-bd_sf"/>
</dbReference>
<evidence type="ECO:0000256" key="2">
    <source>
        <dbReference type="ARBA" id="ARBA00023125"/>
    </source>
</evidence>
<dbReference type="InterPro" id="IPR002577">
    <property type="entry name" value="HTH_HxlR"/>
</dbReference>
<sequence length="116" mass="13500">MRKPHFNCPVQATINAIAGKWKVRIVWYLSFEDYGFARLRRKLKDVSEKVLIEQLKQLESDKIIVRTVRELKPLRVDYSLSEEGRALIPLMQQLCDWGSLNYGIKGTLPQPKKNVS</sequence>
<evidence type="ECO:0000313" key="6">
    <source>
        <dbReference type="Proteomes" id="UP000676194"/>
    </source>
</evidence>
<reference evidence="5" key="1">
    <citation type="submission" date="2021-05" db="EMBL/GenBank/DDBJ databases">
        <title>Complete genome sequence of the cellulolytic planctomycete Telmatocola sphagniphila SP2T and characterization of the first cellulase from planctomycetes.</title>
        <authorList>
            <person name="Rakitin A.L."/>
            <person name="Beletsky A.V."/>
            <person name="Naumoff D.G."/>
            <person name="Kulichevskaya I.S."/>
            <person name="Mardanov A.V."/>
            <person name="Ravin N.V."/>
            <person name="Dedysh S.N."/>
        </authorList>
    </citation>
    <scope>NUCLEOTIDE SEQUENCE</scope>
    <source>
        <strain evidence="5">SP2T</strain>
    </source>
</reference>
<dbReference type="SUPFAM" id="SSF46785">
    <property type="entry name" value="Winged helix' DNA-binding domain"/>
    <property type="match status" value="1"/>
</dbReference>
<evidence type="ECO:0000313" key="5">
    <source>
        <dbReference type="EMBL" id="QVL34264.1"/>
    </source>
</evidence>
<dbReference type="KEGG" id="tsph:KIH39_10260"/>
<dbReference type="EMBL" id="CP074694">
    <property type="protein sequence ID" value="QVL34264.1"/>
    <property type="molecule type" value="Genomic_DNA"/>
</dbReference>
<evidence type="ECO:0000256" key="3">
    <source>
        <dbReference type="ARBA" id="ARBA00023163"/>
    </source>
</evidence>
<proteinExistence type="predicted"/>
<accession>A0A8E6EUZ0</accession>
<feature type="domain" description="HTH hxlR-type" evidence="4">
    <location>
        <begin position="8"/>
        <end position="106"/>
    </location>
</feature>
<gene>
    <name evidence="5" type="ORF">KIH39_10260</name>
</gene>
<dbReference type="PANTHER" id="PTHR33204:SF29">
    <property type="entry name" value="TRANSCRIPTIONAL REGULATOR"/>
    <property type="match status" value="1"/>
</dbReference>
<dbReference type="Pfam" id="PF01638">
    <property type="entry name" value="HxlR"/>
    <property type="match status" value="1"/>
</dbReference>
<keyword evidence="6" id="KW-1185">Reference proteome</keyword>
<keyword evidence="1" id="KW-0805">Transcription regulation</keyword>
<dbReference type="RefSeq" id="WP_213499236.1">
    <property type="nucleotide sequence ID" value="NZ_CP074694.1"/>
</dbReference>
<evidence type="ECO:0000259" key="4">
    <source>
        <dbReference type="PROSITE" id="PS51118"/>
    </source>
</evidence>
<organism evidence="5 6">
    <name type="scientific">Telmatocola sphagniphila</name>
    <dbReference type="NCBI Taxonomy" id="1123043"/>
    <lineage>
        <taxon>Bacteria</taxon>
        <taxon>Pseudomonadati</taxon>
        <taxon>Planctomycetota</taxon>
        <taxon>Planctomycetia</taxon>
        <taxon>Gemmatales</taxon>
        <taxon>Gemmataceae</taxon>
    </lineage>
</organism>
<dbReference type="Gene3D" id="1.10.10.10">
    <property type="entry name" value="Winged helix-like DNA-binding domain superfamily/Winged helix DNA-binding domain"/>
    <property type="match status" value="1"/>
</dbReference>
<dbReference type="AlphaFoldDB" id="A0A8E6EUZ0"/>
<dbReference type="PANTHER" id="PTHR33204">
    <property type="entry name" value="TRANSCRIPTIONAL REGULATOR, MARR FAMILY"/>
    <property type="match status" value="1"/>
</dbReference>
<keyword evidence="3" id="KW-0804">Transcription</keyword>